<dbReference type="PANTHER" id="PTHR13520:SF0">
    <property type="entry name" value="RAD50-INTERACTING PROTEIN 1"/>
    <property type="match status" value="1"/>
</dbReference>
<dbReference type="GO" id="GO:0070939">
    <property type="term" value="C:Dsl1/NZR complex"/>
    <property type="evidence" value="ECO:0007669"/>
    <property type="project" value="InterPro"/>
</dbReference>
<dbReference type="GO" id="GO:0060628">
    <property type="term" value="P:regulation of ER to Golgi vesicle-mediated transport"/>
    <property type="evidence" value="ECO:0007669"/>
    <property type="project" value="TreeGrafter"/>
</dbReference>
<evidence type="ECO:0000313" key="1">
    <source>
        <dbReference type="EMBL" id="KAE9384737.1"/>
    </source>
</evidence>
<dbReference type="InterPro" id="IPR007528">
    <property type="entry name" value="RINT1_Tip20"/>
</dbReference>
<sequence>MSSARIQALLAAPDTEQSNKSTVLYLNSKFSSYENLEDLDAEFNELEKSQAELASNLASSSLKVNALIAEAKSSAHSHVETAQNLSLLRHSLTDELVDQGLQSPMSSKPGSSALLEDIETLRQNLNDLQGFQALQAFVSSAANACSSAGGVGKQKLHPVGFLERVRDRTWVNIKKRLPLPLLDTAEQLRWPMPVDYGNARQDKRTAFEHAFICSLQLQPVSESINASSAELRSEEDGTYPLEILIQPIALMFKYHFEGTRQTNRPTSPSMSHHLLKSADHNSTNAWREFTHLLLPLLTNKLRRTVPPLLAHPSLLAHTIYQSLSFDNALKGEGFEPDGTLGCSRGGSAESWADISDVIEA</sequence>
<dbReference type="PROSITE" id="PS51386">
    <property type="entry name" value="RINT1_TIP20"/>
    <property type="match status" value="1"/>
</dbReference>
<dbReference type="Proteomes" id="UP000799118">
    <property type="component" value="Unassembled WGS sequence"/>
</dbReference>
<keyword evidence="2" id="KW-1185">Reference proteome</keyword>
<dbReference type="GO" id="GO:0006890">
    <property type="term" value="P:retrograde vesicle-mediated transport, Golgi to endoplasmic reticulum"/>
    <property type="evidence" value="ECO:0007669"/>
    <property type="project" value="InterPro"/>
</dbReference>
<dbReference type="AlphaFoldDB" id="A0A6A4GH76"/>
<dbReference type="GO" id="GO:0006888">
    <property type="term" value="P:endoplasmic reticulum to Golgi vesicle-mediated transport"/>
    <property type="evidence" value="ECO:0007669"/>
    <property type="project" value="InterPro"/>
</dbReference>
<accession>A0A6A4GH76</accession>
<protein>
    <submittedName>
        <fullName evidence="1">Uncharacterized protein</fullName>
    </submittedName>
</protein>
<gene>
    <name evidence="1" type="ORF">BT96DRAFT_1026812</name>
</gene>
<evidence type="ECO:0000313" key="2">
    <source>
        <dbReference type="Proteomes" id="UP000799118"/>
    </source>
</evidence>
<dbReference type="EMBL" id="ML770089">
    <property type="protein sequence ID" value="KAE9384737.1"/>
    <property type="molecule type" value="Genomic_DNA"/>
</dbReference>
<name>A0A6A4GH76_9AGAR</name>
<organism evidence="1 2">
    <name type="scientific">Gymnopus androsaceus JB14</name>
    <dbReference type="NCBI Taxonomy" id="1447944"/>
    <lineage>
        <taxon>Eukaryota</taxon>
        <taxon>Fungi</taxon>
        <taxon>Dikarya</taxon>
        <taxon>Basidiomycota</taxon>
        <taxon>Agaricomycotina</taxon>
        <taxon>Agaricomycetes</taxon>
        <taxon>Agaricomycetidae</taxon>
        <taxon>Agaricales</taxon>
        <taxon>Marasmiineae</taxon>
        <taxon>Omphalotaceae</taxon>
        <taxon>Gymnopus</taxon>
    </lineage>
</organism>
<proteinExistence type="predicted"/>
<dbReference type="Pfam" id="PF04437">
    <property type="entry name" value="RINT1_TIP1"/>
    <property type="match status" value="1"/>
</dbReference>
<reference evidence="1" key="1">
    <citation type="journal article" date="2019" name="Environ. Microbiol.">
        <title>Fungal ecological strategies reflected in gene transcription - a case study of two litter decomposers.</title>
        <authorList>
            <person name="Barbi F."/>
            <person name="Kohler A."/>
            <person name="Barry K."/>
            <person name="Baskaran P."/>
            <person name="Daum C."/>
            <person name="Fauchery L."/>
            <person name="Ihrmark K."/>
            <person name="Kuo A."/>
            <person name="LaButti K."/>
            <person name="Lipzen A."/>
            <person name="Morin E."/>
            <person name="Grigoriev I.V."/>
            <person name="Henrissat B."/>
            <person name="Lindahl B."/>
            <person name="Martin F."/>
        </authorList>
    </citation>
    <scope>NUCLEOTIDE SEQUENCE</scope>
    <source>
        <strain evidence="1">JB14</strain>
    </source>
</reference>
<dbReference type="OrthoDB" id="407410at2759"/>
<dbReference type="PANTHER" id="PTHR13520">
    <property type="entry name" value="RAD50-INTERACTING PROTEIN 1 RINT-1"/>
    <property type="match status" value="1"/>
</dbReference>